<reference evidence="3 4" key="1">
    <citation type="journal article" date="2008" name="Nature">
        <title>The genome of the model beetle and pest Tribolium castaneum.</title>
        <authorList>
            <consortium name="Tribolium Genome Sequencing Consortium"/>
            <person name="Richards S."/>
            <person name="Gibbs R.A."/>
            <person name="Weinstock G.M."/>
            <person name="Brown S.J."/>
            <person name="Denell R."/>
            <person name="Beeman R.W."/>
            <person name="Gibbs R."/>
            <person name="Beeman R.W."/>
            <person name="Brown S.J."/>
            <person name="Bucher G."/>
            <person name="Friedrich M."/>
            <person name="Grimmelikhuijzen C.J."/>
            <person name="Klingler M."/>
            <person name="Lorenzen M."/>
            <person name="Richards S."/>
            <person name="Roth S."/>
            <person name="Schroder R."/>
            <person name="Tautz D."/>
            <person name="Zdobnov E.M."/>
            <person name="Muzny D."/>
            <person name="Gibbs R.A."/>
            <person name="Weinstock G.M."/>
            <person name="Attaway T."/>
            <person name="Bell S."/>
            <person name="Buhay C.J."/>
            <person name="Chandrabose M.N."/>
            <person name="Chavez D."/>
            <person name="Clerk-Blankenburg K.P."/>
            <person name="Cree A."/>
            <person name="Dao M."/>
            <person name="Davis C."/>
            <person name="Chacko J."/>
            <person name="Dinh H."/>
            <person name="Dugan-Rocha S."/>
            <person name="Fowler G."/>
            <person name="Garner T.T."/>
            <person name="Garnes J."/>
            <person name="Gnirke A."/>
            <person name="Hawes A."/>
            <person name="Hernandez J."/>
            <person name="Hines S."/>
            <person name="Holder M."/>
            <person name="Hume J."/>
            <person name="Jhangiani S.N."/>
            <person name="Joshi V."/>
            <person name="Khan Z.M."/>
            <person name="Jackson L."/>
            <person name="Kovar C."/>
            <person name="Kowis A."/>
            <person name="Lee S."/>
            <person name="Lewis L.R."/>
            <person name="Margolis J."/>
            <person name="Morgan M."/>
            <person name="Nazareth L.V."/>
            <person name="Nguyen N."/>
            <person name="Okwuonu G."/>
            <person name="Parker D."/>
            <person name="Richards S."/>
            <person name="Ruiz S.J."/>
            <person name="Santibanez J."/>
            <person name="Savard J."/>
            <person name="Scherer S.E."/>
            <person name="Schneider B."/>
            <person name="Sodergren E."/>
            <person name="Tautz D."/>
            <person name="Vattahil S."/>
            <person name="Villasana D."/>
            <person name="White C.S."/>
            <person name="Wright R."/>
            <person name="Park Y."/>
            <person name="Beeman R.W."/>
            <person name="Lord J."/>
            <person name="Oppert B."/>
            <person name="Lorenzen M."/>
            <person name="Brown S."/>
            <person name="Wang L."/>
            <person name="Savard J."/>
            <person name="Tautz D."/>
            <person name="Richards S."/>
            <person name="Weinstock G."/>
            <person name="Gibbs R.A."/>
            <person name="Liu Y."/>
            <person name="Worley K."/>
            <person name="Weinstock G."/>
            <person name="Elsik C.G."/>
            <person name="Reese J.T."/>
            <person name="Elhaik E."/>
            <person name="Landan G."/>
            <person name="Graur D."/>
            <person name="Arensburger P."/>
            <person name="Atkinson P."/>
            <person name="Beeman R.W."/>
            <person name="Beidler J."/>
            <person name="Brown S.J."/>
            <person name="Demuth J.P."/>
            <person name="Drury D.W."/>
            <person name="Du Y.Z."/>
            <person name="Fujiwara H."/>
            <person name="Lorenzen M."/>
            <person name="Maselli V."/>
            <person name="Osanai M."/>
            <person name="Park Y."/>
            <person name="Robertson H.M."/>
            <person name="Tu Z."/>
            <person name="Wang J.J."/>
            <person name="Wang S."/>
            <person name="Richards S."/>
            <person name="Song H."/>
            <person name="Zhang L."/>
            <person name="Sodergren E."/>
            <person name="Werner D."/>
            <person name="Stanke M."/>
            <person name="Morgenstern B."/>
            <person name="Solovyev V."/>
            <person name="Kosarev P."/>
            <person name="Brown G."/>
            <person name="Chen H.C."/>
            <person name="Ermolaeva O."/>
            <person name="Hlavina W."/>
            <person name="Kapustin Y."/>
            <person name="Kiryutin B."/>
            <person name="Kitts P."/>
            <person name="Maglott D."/>
            <person name="Pruitt K."/>
            <person name="Sapojnikov V."/>
            <person name="Souvorov A."/>
            <person name="Mackey A.J."/>
            <person name="Waterhouse R.M."/>
            <person name="Wyder S."/>
            <person name="Zdobnov E.M."/>
            <person name="Zdobnov E.M."/>
            <person name="Wyder S."/>
            <person name="Kriventseva E.V."/>
            <person name="Kadowaki T."/>
            <person name="Bork P."/>
            <person name="Aranda M."/>
            <person name="Bao R."/>
            <person name="Beermann A."/>
            <person name="Berns N."/>
            <person name="Bolognesi R."/>
            <person name="Bonneton F."/>
            <person name="Bopp D."/>
            <person name="Brown S.J."/>
            <person name="Bucher G."/>
            <person name="Butts T."/>
            <person name="Chaumot A."/>
            <person name="Denell R.E."/>
            <person name="Ferrier D.E."/>
            <person name="Friedrich M."/>
            <person name="Gordon C.M."/>
            <person name="Jindra M."/>
            <person name="Klingler M."/>
            <person name="Lan Q."/>
            <person name="Lattorff H.M."/>
            <person name="Laudet V."/>
            <person name="von Levetsow C."/>
            <person name="Liu Z."/>
            <person name="Lutz R."/>
            <person name="Lynch J.A."/>
            <person name="da Fonseca R.N."/>
            <person name="Posnien N."/>
            <person name="Reuter R."/>
            <person name="Roth S."/>
            <person name="Savard J."/>
            <person name="Schinko J.B."/>
            <person name="Schmitt C."/>
            <person name="Schoppmeier M."/>
            <person name="Schroder R."/>
            <person name="Shippy T.D."/>
            <person name="Simonnet F."/>
            <person name="Marques-Souza H."/>
            <person name="Tautz D."/>
            <person name="Tomoyasu Y."/>
            <person name="Trauner J."/>
            <person name="Van der Zee M."/>
            <person name="Vervoort M."/>
            <person name="Wittkopp N."/>
            <person name="Wimmer E.A."/>
            <person name="Yang X."/>
            <person name="Jones A.K."/>
            <person name="Sattelle D.B."/>
            <person name="Ebert P.R."/>
            <person name="Nelson D."/>
            <person name="Scott J.G."/>
            <person name="Beeman R.W."/>
            <person name="Muthukrishnan S."/>
            <person name="Kramer K.J."/>
            <person name="Arakane Y."/>
            <person name="Beeman R.W."/>
            <person name="Zhu Q."/>
            <person name="Hogenkamp D."/>
            <person name="Dixit R."/>
            <person name="Oppert B."/>
            <person name="Jiang H."/>
            <person name="Zou Z."/>
            <person name="Marshall J."/>
            <person name="Elpidina E."/>
            <person name="Vinokurov K."/>
            <person name="Oppert C."/>
            <person name="Zou Z."/>
            <person name="Evans J."/>
            <person name="Lu Z."/>
            <person name="Zhao P."/>
            <person name="Sumathipala N."/>
            <person name="Altincicek B."/>
            <person name="Vilcinskas A."/>
            <person name="Williams M."/>
            <person name="Hultmark D."/>
            <person name="Hetru C."/>
            <person name="Jiang H."/>
            <person name="Grimmelikhuijzen C.J."/>
            <person name="Hauser F."/>
            <person name="Cazzamali G."/>
            <person name="Williamson M."/>
            <person name="Park Y."/>
            <person name="Li B."/>
            <person name="Tanaka Y."/>
            <person name="Predel R."/>
            <person name="Neupert S."/>
            <person name="Schachtner J."/>
            <person name="Verleyen P."/>
            <person name="Raible F."/>
            <person name="Bork P."/>
            <person name="Friedrich M."/>
            <person name="Walden K.K."/>
            <person name="Robertson H.M."/>
            <person name="Angeli S."/>
            <person name="Foret S."/>
            <person name="Bucher G."/>
            <person name="Schuetz S."/>
            <person name="Maleszka R."/>
            <person name="Wimmer E.A."/>
            <person name="Beeman R.W."/>
            <person name="Lorenzen M."/>
            <person name="Tomoyasu Y."/>
            <person name="Miller S.C."/>
            <person name="Grossmann D."/>
            <person name="Bucher G."/>
        </authorList>
    </citation>
    <scope>NUCLEOTIDE SEQUENCE [LARGE SCALE GENOMIC DNA]</scope>
    <source>
        <strain evidence="3 4">Georgia GA2</strain>
    </source>
</reference>
<dbReference type="InParanoid" id="D6X072"/>
<organism evidence="3 4">
    <name type="scientific">Tribolium castaneum</name>
    <name type="common">Red flour beetle</name>
    <dbReference type="NCBI Taxonomy" id="7070"/>
    <lineage>
        <taxon>Eukaryota</taxon>
        <taxon>Metazoa</taxon>
        <taxon>Ecdysozoa</taxon>
        <taxon>Arthropoda</taxon>
        <taxon>Hexapoda</taxon>
        <taxon>Insecta</taxon>
        <taxon>Pterygota</taxon>
        <taxon>Neoptera</taxon>
        <taxon>Endopterygota</taxon>
        <taxon>Coleoptera</taxon>
        <taxon>Polyphaga</taxon>
        <taxon>Cucujiformia</taxon>
        <taxon>Tenebrionidae</taxon>
        <taxon>Tenebrionidae incertae sedis</taxon>
        <taxon>Tribolium</taxon>
    </lineage>
</organism>
<accession>D6X072</accession>
<evidence type="ECO:0000313" key="3">
    <source>
        <dbReference type="EMBL" id="EFA10036.1"/>
    </source>
</evidence>
<evidence type="ECO:0000313" key="4">
    <source>
        <dbReference type="Proteomes" id="UP000007266"/>
    </source>
</evidence>
<proteinExistence type="predicted"/>
<feature type="compositionally biased region" description="Polar residues" evidence="1">
    <location>
        <begin position="94"/>
        <end position="112"/>
    </location>
</feature>
<evidence type="ECO:0000256" key="1">
    <source>
        <dbReference type="SAM" id="MobiDB-lite"/>
    </source>
</evidence>
<evidence type="ECO:0000256" key="2">
    <source>
        <dbReference type="SAM" id="SignalP"/>
    </source>
</evidence>
<name>D6X072_TRICA</name>
<feature type="signal peptide" evidence="2">
    <location>
        <begin position="1"/>
        <end position="19"/>
    </location>
</feature>
<dbReference type="Proteomes" id="UP000007266">
    <property type="component" value="Linkage group 9"/>
</dbReference>
<protein>
    <submittedName>
        <fullName evidence="3">Uncharacterized protein</fullName>
    </submittedName>
</protein>
<feature type="compositionally biased region" description="Basic and acidic residues" evidence="1">
    <location>
        <begin position="131"/>
        <end position="144"/>
    </location>
</feature>
<sequence length="151" mass="16530">MKVFVSLVCTVLLAGNVLSERINCKVIPFETQDGLSGTCCVFFNKNTTSSFPKEEVTKQILSNRGGDEERKQGVVPNQGRTGDGKVVFMDDQRQNSAQNRTSVPMPQASGENNKGKLPPNVTIHNKNAFDTPEKCPEGKLRDHTGACTEPF</sequence>
<gene>
    <name evidence="3" type="primary">AUGUSTUS-3.0.2_12208</name>
    <name evidence="3" type="ORF">TcasGA2_TC012208</name>
</gene>
<dbReference type="EMBL" id="KQ971371">
    <property type="protein sequence ID" value="EFA10036.1"/>
    <property type="molecule type" value="Genomic_DNA"/>
</dbReference>
<keyword evidence="4" id="KW-1185">Reference proteome</keyword>
<keyword evidence="2" id="KW-0732">Signal</keyword>
<feature type="chain" id="PRO_5003089918" evidence="2">
    <location>
        <begin position="20"/>
        <end position="151"/>
    </location>
</feature>
<dbReference type="HOGENOM" id="CLU_1733849_0_0_1"/>
<dbReference type="AlphaFoldDB" id="D6X072"/>
<feature type="region of interest" description="Disordered" evidence="1">
    <location>
        <begin position="61"/>
        <end position="151"/>
    </location>
</feature>
<reference evidence="3 4" key="2">
    <citation type="journal article" date="2010" name="Nucleic Acids Res.">
        <title>BeetleBase in 2010: revisions to provide comprehensive genomic information for Tribolium castaneum.</title>
        <authorList>
            <person name="Kim H.S."/>
            <person name="Murphy T."/>
            <person name="Xia J."/>
            <person name="Caragea D."/>
            <person name="Park Y."/>
            <person name="Beeman R.W."/>
            <person name="Lorenzen M.D."/>
            <person name="Butcher S."/>
            <person name="Manak J.R."/>
            <person name="Brown S.J."/>
        </authorList>
    </citation>
    <scope>GENOME REANNOTATION</scope>
    <source>
        <strain evidence="3 4">Georgia GA2</strain>
    </source>
</reference>